<comment type="subcellular location">
    <subcellularLocation>
        <location evidence="1">Secreted</location>
    </subcellularLocation>
</comment>
<dbReference type="Gene3D" id="2.30.110.50">
    <property type="match status" value="1"/>
</dbReference>
<dbReference type="PANTHER" id="PTHR32305:SF15">
    <property type="entry name" value="PROTEIN RHSA-RELATED"/>
    <property type="match status" value="1"/>
</dbReference>
<evidence type="ECO:0000259" key="4">
    <source>
        <dbReference type="Pfam" id="PF04717"/>
    </source>
</evidence>
<dbReference type="EMBL" id="JBHSWE010000001">
    <property type="protein sequence ID" value="MFC6670690.1"/>
    <property type="molecule type" value="Genomic_DNA"/>
</dbReference>
<dbReference type="Pfam" id="PF22178">
    <property type="entry name" value="Gp5_trimer_C"/>
    <property type="match status" value="1"/>
</dbReference>
<gene>
    <name evidence="6" type="ORF">ACFQDL_11825</name>
</gene>
<organism evidence="6 7">
    <name type="scientific">Marinobacterium aestuariivivens</name>
    <dbReference type="NCBI Taxonomy" id="1698799"/>
    <lineage>
        <taxon>Bacteria</taxon>
        <taxon>Pseudomonadati</taxon>
        <taxon>Pseudomonadota</taxon>
        <taxon>Gammaproteobacteria</taxon>
        <taxon>Oceanospirillales</taxon>
        <taxon>Oceanospirillaceae</taxon>
        <taxon>Marinobacterium</taxon>
    </lineage>
</organism>
<protein>
    <submittedName>
        <fullName evidence="6">Type VI secretion system Vgr family protein</fullName>
    </submittedName>
</protein>
<dbReference type="NCBIfam" id="TIGR01646">
    <property type="entry name" value="vgr_GE"/>
    <property type="match status" value="1"/>
</dbReference>
<dbReference type="Pfam" id="PF04717">
    <property type="entry name" value="Phage_base_V"/>
    <property type="match status" value="1"/>
</dbReference>
<dbReference type="InterPro" id="IPR006531">
    <property type="entry name" value="Gp5/Vgr_OB"/>
</dbReference>
<dbReference type="Gene3D" id="4.10.220.110">
    <property type="match status" value="1"/>
</dbReference>
<evidence type="ECO:0000259" key="5">
    <source>
        <dbReference type="Pfam" id="PF22178"/>
    </source>
</evidence>
<dbReference type="InterPro" id="IPR050708">
    <property type="entry name" value="T6SS_VgrG/RHS"/>
</dbReference>
<evidence type="ECO:0000313" key="7">
    <source>
        <dbReference type="Proteomes" id="UP001596422"/>
    </source>
</evidence>
<dbReference type="SUPFAM" id="SSF69279">
    <property type="entry name" value="Phage tail proteins"/>
    <property type="match status" value="2"/>
</dbReference>
<keyword evidence="3" id="KW-0964">Secreted</keyword>
<dbReference type="InterPro" id="IPR037026">
    <property type="entry name" value="Vgr_OB-fold_dom_sf"/>
</dbReference>
<comment type="similarity">
    <text evidence="2">Belongs to the VgrG protein family.</text>
</comment>
<dbReference type="Pfam" id="PF05954">
    <property type="entry name" value="Phage_GPD"/>
    <property type="match status" value="1"/>
</dbReference>
<dbReference type="InterPro" id="IPR017847">
    <property type="entry name" value="T6SS_RhsGE_Vgr_subset"/>
</dbReference>
<feature type="domain" description="Gp5/Type VI secretion system Vgr protein OB-fold" evidence="4">
    <location>
        <begin position="385"/>
        <end position="451"/>
    </location>
</feature>
<dbReference type="NCBIfam" id="TIGR03361">
    <property type="entry name" value="VI_Rhs_Vgr"/>
    <property type="match status" value="1"/>
</dbReference>
<dbReference type="Gene3D" id="2.40.50.230">
    <property type="entry name" value="Gp5 N-terminal domain"/>
    <property type="match status" value="1"/>
</dbReference>
<accession>A0ABW1ZZR1</accession>
<dbReference type="InterPro" id="IPR006533">
    <property type="entry name" value="T6SS_Vgr_RhsGE"/>
</dbReference>
<feature type="domain" description="Gp5/Type VI secretion system Vgr C-terminal trimerisation" evidence="5">
    <location>
        <begin position="468"/>
        <end position="560"/>
    </location>
</feature>
<evidence type="ECO:0000256" key="2">
    <source>
        <dbReference type="ARBA" id="ARBA00005558"/>
    </source>
</evidence>
<dbReference type="SUPFAM" id="SSF69255">
    <property type="entry name" value="gp5 N-terminal domain-like"/>
    <property type="match status" value="1"/>
</dbReference>
<sequence>MGVLFDPQSSNLVARDSQGGTYVLVRLRHSSALSSLSEIEVDLLCTECDAAAWLGETLTCEVYSSPGSDRSPIRSFSGVVTGVRTLELLDAQRQTCFRLRIQPWLALLGYSRSHRVFQEQSTRDIVTSIFDELGFKGQYRVDDMPTAKRAYCVQFNETDLEFVSRLLAEEGVHFHFGRDDESGTLVLHDAAKPFDSADKCLLDDSGAPGGENPVVERWAPRHRFHAASLELAAYDYNQTKLVSSKAKASKYKLAGNTKLTDFRYPAASISGAVDDLDKPLVETQRAQLDSEYHLVDAETASAALAVGGYLSLQSHRDDSQPGDYLVVALEQEFSVTRERTFSQHCRFTCTPQAHLHYPAARGKPRVFGMQSAVVSGKTDAEPACDDQGRIRIRFHWDSGASGDKTSCWVRVAQSMAGNGYGLQFIPRAGQEVLVSFLDGDPDQPLVTGTLYNSKHKPPYPTADSTQSGIRTQLKGKANELRFDDKKDNEQLYLHAARDLLVEVENDADEKVTAEKRVAVTKDISVKGEMNYSLEAKENISLKTNKHYSLTATENVTVNGKVITLEASDKLQLIVGDSKLTISDSKIEIESDSISLAGSSKIQLDGGQVAVAGDSKVDLKSGGSMSLKASSSLSASGLNAELKASVAATVKGSASAEISASGTTTVKGGMVMIN</sequence>
<proteinExistence type="inferred from homology"/>
<dbReference type="RefSeq" id="WP_379909192.1">
    <property type="nucleotide sequence ID" value="NZ_JBHSWE010000001.1"/>
</dbReference>
<evidence type="ECO:0000256" key="3">
    <source>
        <dbReference type="ARBA" id="ARBA00022525"/>
    </source>
</evidence>
<dbReference type="InterPro" id="IPR054030">
    <property type="entry name" value="Gp5_Vgr_C"/>
</dbReference>
<evidence type="ECO:0000256" key="1">
    <source>
        <dbReference type="ARBA" id="ARBA00004613"/>
    </source>
</evidence>
<dbReference type="Gene3D" id="3.55.50.10">
    <property type="entry name" value="Baseplate protein-like domains"/>
    <property type="match status" value="1"/>
</dbReference>
<evidence type="ECO:0000313" key="6">
    <source>
        <dbReference type="EMBL" id="MFC6670690.1"/>
    </source>
</evidence>
<dbReference type="SUPFAM" id="SSF69349">
    <property type="entry name" value="Phage fibre proteins"/>
    <property type="match status" value="1"/>
</dbReference>
<dbReference type="PANTHER" id="PTHR32305">
    <property type="match status" value="1"/>
</dbReference>
<dbReference type="Proteomes" id="UP001596422">
    <property type="component" value="Unassembled WGS sequence"/>
</dbReference>
<reference evidence="7" key="1">
    <citation type="journal article" date="2019" name="Int. J. Syst. Evol. Microbiol.">
        <title>The Global Catalogue of Microorganisms (GCM) 10K type strain sequencing project: providing services to taxonomists for standard genome sequencing and annotation.</title>
        <authorList>
            <consortium name="The Broad Institute Genomics Platform"/>
            <consortium name="The Broad Institute Genome Sequencing Center for Infectious Disease"/>
            <person name="Wu L."/>
            <person name="Ma J."/>
        </authorList>
    </citation>
    <scope>NUCLEOTIDE SEQUENCE [LARGE SCALE GENOMIC DNA]</scope>
    <source>
        <strain evidence="7">NBRC 111756</strain>
    </source>
</reference>
<comment type="caution">
    <text evidence="6">The sequence shown here is derived from an EMBL/GenBank/DDBJ whole genome shotgun (WGS) entry which is preliminary data.</text>
</comment>
<name>A0ABW1ZZR1_9GAMM</name>
<keyword evidence="7" id="KW-1185">Reference proteome</keyword>